<dbReference type="OrthoDB" id="9810952at2"/>
<comment type="subcellular location">
    <subcellularLocation>
        <location evidence="1">Cell membrane</location>
        <topology evidence="1">Multi-pass membrane protein</topology>
    </subcellularLocation>
</comment>
<evidence type="ECO:0000256" key="9">
    <source>
        <dbReference type="SAM" id="Phobius"/>
    </source>
</evidence>
<feature type="region of interest" description="Disordered" evidence="8">
    <location>
        <begin position="1"/>
        <end position="91"/>
    </location>
</feature>
<accession>A0A448PPN0</accession>
<evidence type="ECO:0000256" key="4">
    <source>
        <dbReference type="ARBA" id="ARBA00022692"/>
    </source>
</evidence>
<dbReference type="EMBL" id="LR134477">
    <property type="protein sequence ID" value="VEI18728.1"/>
    <property type="molecule type" value="Genomic_DNA"/>
</dbReference>
<dbReference type="GO" id="GO:0005886">
    <property type="term" value="C:plasma membrane"/>
    <property type="evidence" value="ECO:0007669"/>
    <property type="project" value="UniProtKB-SubCell"/>
</dbReference>
<feature type="transmembrane region" description="Helical" evidence="9">
    <location>
        <begin position="400"/>
        <end position="428"/>
    </location>
</feature>
<dbReference type="GO" id="GO:0030001">
    <property type="term" value="P:metal ion transport"/>
    <property type="evidence" value="ECO:0007669"/>
    <property type="project" value="UniProtKB-ARBA"/>
</dbReference>
<feature type="transmembrane region" description="Helical" evidence="9">
    <location>
        <begin position="116"/>
        <end position="138"/>
    </location>
</feature>
<feature type="compositionally biased region" description="Basic residues" evidence="8">
    <location>
        <begin position="18"/>
        <end position="27"/>
    </location>
</feature>
<protein>
    <submittedName>
        <fullName evidence="10">Ktr system potassium uptake protein B</fullName>
    </submittedName>
</protein>
<dbReference type="GO" id="GO:0008324">
    <property type="term" value="F:monoatomic cation transmembrane transporter activity"/>
    <property type="evidence" value="ECO:0007669"/>
    <property type="project" value="InterPro"/>
</dbReference>
<evidence type="ECO:0000313" key="10">
    <source>
        <dbReference type="EMBL" id="VEI18728.1"/>
    </source>
</evidence>
<proteinExistence type="predicted"/>
<dbReference type="Pfam" id="PF02386">
    <property type="entry name" value="TrkH"/>
    <property type="match status" value="1"/>
</dbReference>
<feature type="transmembrane region" description="Helical" evidence="9">
    <location>
        <begin position="449"/>
        <end position="471"/>
    </location>
</feature>
<feature type="transmembrane region" description="Helical" evidence="9">
    <location>
        <begin position="333"/>
        <end position="352"/>
    </location>
</feature>
<evidence type="ECO:0000313" key="11">
    <source>
        <dbReference type="Proteomes" id="UP000268658"/>
    </source>
</evidence>
<dbReference type="KEGG" id="avc:NCTC10951_02863"/>
<keyword evidence="5 9" id="KW-1133">Transmembrane helix</keyword>
<organism evidence="10 11">
    <name type="scientific">Actinomyces viscosus</name>
    <dbReference type="NCBI Taxonomy" id="1656"/>
    <lineage>
        <taxon>Bacteria</taxon>
        <taxon>Bacillati</taxon>
        <taxon>Actinomycetota</taxon>
        <taxon>Actinomycetes</taxon>
        <taxon>Actinomycetales</taxon>
        <taxon>Actinomycetaceae</taxon>
        <taxon>Actinomyces</taxon>
    </lineage>
</organism>
<keyword evidence="2" id="KW-0813">Transport</keyword>
<feature type="transmembrane region" description="Helical" evidence="9">
    <location>
        <begin position="227"/>
        <end position="248"/>
    </location>
</feature>
<dbReference type="InterPro" id="IPR003445">
    <property type="entry name" value="Cat_transpt"/>
</dbReference>
<evidence type="ECO:0000256" key="6">
    <source>
        <dbReference type="ARBA" id="ARBA00023065"/>
    </source>
</evidence>
<sequence>MATVPQTDTADEPEPHRGSHSGSRRGSRNGSERGSHTGRRRQAHWHAPLVGVVGRPWKRARKRSSGANGADDADQQPAVRQPQPPSTEPCGLLGLIRRIGIHDRLERAAKYFPARLAVIVFAGIIAVVTGLLSLPIATTSGHRASFLDALFTATSAVCVTGLTIVDTATYWSTFGHVVIILAAAVGGLGIMTLASLLSLAVSRYVGLTQRMLAASENKSRLGDVGKLLRAVIYTAAGCELVLTLMLLPRFLNHGLDLGHALWYAAFMGLSIFNNAGFVIMPQGGLEAYATDWWIGLPIILGSFVGAVGFPVILDIVGHRRRPRTWSLHTKLTLTTYMALSVVSAVAIAAFEWTNPLTYGALPTSGKILTALINGVNARSSGLSTIPSEHMHEATWFLQDALMFVGGGSASTAGGIKVTTFAVLILAIFAEARGDQDIEAFGRRITPSTVRLSVAVAFIGASIVGIATLLLLQLTDLPLDRILFEVVSAFATVGLSTGITPTLPASAKYVIVALMFVGRVGTMTAASALALRERRRVIRMPEASPMIG</sequence>
<reference evidence="10 11" key="1">
    <citation type="submission" date="2018-12" db="EMBL/GenBank/DDBJ databases">
        <authorList>
            <consortium name="Pathogen Informatics"/>
        </authorList>
    </citation>
    <scope>NUCLEOTIDE SEQUENCE [LARGE SCALE GENOMIC DNA]</scope>
    <source>
        <strain evidence="10 11">NCTC10951</strain>
    </source>
</reference>
<feature type="transmembrane region" description="Helical" evidence="9">
    <location>
        <begin position="508"/>
        <end position="530"/>
    </location>
</feature>
<evidence type="ECO:0000256" key="2">
    <source>
        <dbReference type="ARBA" id="ARBA00022448"/>
    </source>
</evidence>
<dbReference type="PANTHER" id="PTHR32024">
    <property type="entry name" value="TRK SYSTEM POTASSIUM UPTAKE PROTEIN TRKG-RELATED"/>
    <property type="match status" value="1"/>
</dbReference>
<feature type="transmembrane region" description="Helical" evidence="9">
    <location>
        <begin position="260"/>
        <end position="280"/>
    </location>
</feature>
<evidence type="ECO:0000256" key="8">
    <source>
        <dbReference type="SAM" id="MobiDB-lite"/>
    </source>
</evidence>
<feature type="transmembrane region" description="Helical" evidence="9">
    <location>
        <begin position="177"/>
        <end position="201"/>
    </location>
</feature>
<name>A0A448PPN0_ACTVI</name>
<evidence type="ECO:0000256" key="5">
    <source>
        <dbReference type="ARBA" id="ARBA00022989"/>
    </source>
</evidence>
<keyword evidence="4 9" id="KW-0812">Transmembrane</keyword>
<feature type="transmembrane region" description="Helical" evidence="9">
    <location>
        <begin position="292"/>
        <end position="313"/>
    </location>
</feature>
<evidence type="ECO:0000256" key="3">
    <source>
        <dbReference type="ARBA" id="ARBA00022475"/>
    </source>
</evidence>
<dbReference type="Proteomes" id="UP000268658">
    <property type="component" value="Chromosome"/>
</dbReference>
<gene>
    <name evidence="10" type="primary">ktrB</name>
    <name evidence="10" type="ORF">NCTC10951_02863</name>
</gene>
<feature type="transmembrane region" description="Helical" evidence="9">
    <location>
        <begin position="144"/>
        <end position="165"/>
    </location>
</feature>
<evidence type="ECO:0000256" key="1">
    <source>
        <dbReference type="ARBA" id="ARBA00004651"/>
    </source>
</evidence>
<dbReference type="AlphaFoldDB" id="A0A448PPN0"/>
<evidence type="ECO:0000256" key="7">
    <source>
        <dbReference type="ARBA" id="ARBA00023136"/>
    </source>
</evidence>
<dbReference type="RefSeq" id="WP_126415171.1">
    <property type="nucleotide sequence ID" value="NZ_JASPER010000054.1"/>
</dbReference>
<dbReference type="PANTHER" id="PTHR32024:SF1">
    <property type="entry name" value="KTR SYSTEM POTASSIUM UPTAKE PROTEIN B"/>
    <property type="match status" value="1"/>
</dbReference>
<keyword evidence="3" id="KW-1003">Cell membrane</keyword>
<keyword evidence="6" id="KW-0406">Ion transport</keyword>
<keyword evidence="7 9" id="KW-0472">Membrane</keyword>